<keyword evidence="3" id="KW-0067">ATP-binding</keyword>
<dbReference type="InterPro" id="IPR013126">
    <property type="entry name" value="Hsp_70_fam"/>
</dbReference>
<dbReference type="AlphaFoldDB" id="A0A2J7TGS9"/>
<dbReference type="EMBL" id="PDZR01000010">
    <property type="protein sequence ID" value="PNG25973.1"/>
    <property type="molecule type" value="Genomic_DNA"/>
</dbReference>
<dbReference type="InterPro" id="IPR018181">
    <property type="entry name" value="Heat_shock_70_CS"/>
</dbReference>
<dbReference type="InterPro" id="IPR043129">
    <property type="entry name" value="ATPase_NBD"/>
</dbReference>
<dbReference type="OrthoDB" id="9807934at2"/>
<evidence type="ECO:0000256" key="3">
    <source>
        <dbReference type="ARBA" id="ARBA00022840"/>
    </source>
</evidence>
<dbReference type="SUPFAM" id="SSF53067">
    <property type="entry name" value="Actin-like ATPase domain"/>
    <property type="match status" value="2"/>
</dbReference>
<dbReference type="InterPro" id="IPR042054">
    <property type="entry name" value="YegD-like"/>
</dbReference>
<dbReference type="Pfam" id="PF00012">
    <property type="entry name" value="HSP70"/>
    <property type="match status" value="2"/>
</dbReference>
<dbReference type="Gene3D" id="3.30.420.40">
    <property type="match status" value="3"/>
</dbReference>
<evidence type="ECO:0000313" key="4">
    <source>
        <dbReference type="EMBL" id="PNG25973.1"/>
    </source>
</evidence>
<comment type="caution">
    <text evidence="4">The sequence shown here is derived from an EMBL/GenBank/DDBJ whole genome shotgun (WGS) entry which is preliminary data.</text>
</comment>
<evidence type="ECO:0000256" key="2">
    <source>
        <dbReference type="ARBA" id="ARBA00022741"/>
    </source>
</evidence>
<dbReference type="PROSITE" id="PS01036">
    <property type="entry name" value="HSP70_3"/>
    <property type="match status" value="1"/>
</dbReference>
<accession>A0A2J7TGS9</accession>
<gene>
    <name evidence="4" type="ORF">CR492_10265</name>
</gene>
<dbReference type="CDD" id="cd10231">
    <property type="entry name" value="ASKHA_NBD_HSP70_YegD-like"/>
    <property type="match status" value="1"/>
</dbReference>
<evidence type="ECO:0000313" key="5">
    <source>
        <dbReference type="Proteomes" id="UP000236286"/>
    </source>
</evidence>
<keyword evidence="2" id="KW-0547">Nucleotide-binding</keyword>
<dbReference type="PANTHER" id="PTHR19375">
    <property type="entry name" value="HEAT SHOCK PROTEIN 70KDA"/>
    <property type="match status" value="1"/>
</dbReference>
<evidence type="ECO:0000256" key="1">
    <source>
        <dbReference type="ARBA" id="ARBA00007381"/>
    </source>
</evidence>
<dbReference type="GO" id="GO:0140662">
    <property type="term" value="F:ATP-dependent protein folding chaperone"/>
    <property type="evidence" value="ECO:0007669"/>
    <property type="project" value="InterPro"/>
</dbReference>
<sequence length="434" mass="46741">MTAAASRVAGVGVDFGTTNSVVALAYENGEVESLSWPSQFGATETYRTALMFWREGRAIAHASGPTAIARAVAADGEQRFIQSIKTYLASRLFSETRLYGQRFTIEQLVATFLSDLLADLRLGGDSSAAQIAILSGRPVVFAGEDPDEELAVARLKNAYALAGFHDVGLAFEPFGAAYWYARHLECEETVLVADFGGGTSDFSIMRFSRKDGALTARPLAHTGVGVAGDSFDYRIIDHVVAPKLGKGSFYRSFDKRLPIPAYFHAAFAQWHQLSWLKTPQTLGELRKLIQSAEEPERLEDLMAVIQHDLGFELYRSVGALKAQLSDEESARFSFKREGIAIEADVSREKFEAWIAPDLKRIGACVDQAIAAAGLNAAAIDAVFLTGGTSFVPSVRALFTERFGAGRVHIGDAFQSVASGLALIAAERVGAGPAG</sequence>
<protein>
    <submittedName>
        <fullName evidence="4">Hsp70 family protein</fullName>
    </submittedName>
</protein>
<dbReference type="RefSeq" id="WP_102843658.1">
    <property type="nucleotide sequence ID" value="NZ_PDZR01000010.1"/>
</dbReference>
<name>A0A2J7TGS9_METSI</name>
<dbReference type="PRINTS" id="PR00301">
    <property type="entry name" value="HEATSHOCK70"/>
</dbReference>
<dbReference type="GO" id="GO:0005524">
    <property type="term" value="F:ATP binding"/>
    <property type="evidence" value="ECO:0007669"/>
    <property type="project" value="UniProtKB-KW"/>
</dbReference>
<dbReference type="Gene3D" id="3.90.640.10">
    <property type="entry name" value="Actin, Chain A, domain 4"/>
    <property type="match status" value="2"/>
</dbReference>
<organism evidence="4 5">
    <name type="scientific">Methylocella silvestris</name>
    <dbReference type="NCBI Taxonomy" id="199596"/>
    <lineage>
        <taxon>Bacteria</taxon>
        <taxon>Pseudomonadati</taxon>
        <taxon>Pseudomonadota</taxon>
        <taxon>Alphaproteobacteria</taxon>
        <taxon>Hyphomicrobiales</taxon>
        <taxon>Beijerinckiaceae</taxon>
        <taxon>Methylocella</taxon>
    </lineage>
</organism>
<comment type="similarity">
    <text evidence="1">Belongs to the heat shock protein 70 family.</text>
</comment>
<dbReference type="Proteomes" id="UP000236286">
    <property type="component" value="Unassembled WGS sequence"/>
</dbReference>
<reference evidence="4 5" key="1">
    <citation type="submission" date="2017-10" db="EMBL/GenBank/DDBJ databases">
        <title>Genome announcement of Methylocella silvestris TVC from permafrost.</title>
        <authorList>
            <person name="Wang J."/>
            <person name="Geng K."/>
            <person name="Ul-Haque F."/>
            <person name="Crombie A.T."/>
            <person name="Street L.E."/>
            <person name="Wookey P.A."/>
            <person name="Murrell J.C."/>
            <person name="Pratscher J."/>
        </authorList>
    </citation>
    <scope>NUCLEOTIDE SEQUENCE [LARGE SCALE GENOMIC DNA]</scope>
    <source>
        <strain evidence="4 5">TVC</strain>
    </source>
</reference>
<proteinExistence type="inferred from homology"/>